<evidence type="ECO:0000256" key="12">
    <source>
        <dbReference type="SAM" id="Phobius"/>
    </source>
</evidence>
<keyword evidence="12" id="KW-1133">Transmembrane helix</keyword>
<dbReference type="GO" id="GO:0042446">
    <property type="term" value="P:hormone biosynthetic process"/>
    <property type="evidence" value="ECO:0007669"/>
    <property type="project" value="TreeGrafter"/>
</dbReference>
<dbReference type="GO" id="GO:0042448">
    <property type="term" value="P:progesterone metabolic process"/>
    <property type="evidence" value="ECO:0007669"/>
    <property type="project" value="TreeGrafter"/>
</dbReference>
<evidence type="ECO:0000256" key="7">
    <source>
        <dbReference type="ARBA" id="ARBA00022848"/>
    </source>
</evidence>
<evidence type="ECO:0000256" key="2">
    <source>
        <dbReference type="ARBA" id="ARBA00004586"/>
    </source>
</evidence>
<gene>
    <name evidence="13" type="ORF">E5288_WYG001089</name>
</gene>
<accession>A0A6B0RUE4</accession>
<keyword evidence="5" id="KW-0479">Metal-binding</keyword>
<comment type="caution">
    <text evidence="13">The sequence shown here is derived from an EMBL/GenBank/DDBJ whole genome shotgun (WGS) entry which is preliminary data.</text>
</comment>
<dbReference type="Gene3D" id="1.10.630.10">
    <property type="entry name" value="Cytochrome P450"/>
    <property type="match status" value="1"/>
</dbReference>
<dbReference type="GO" id="GO:0020037">
    <property type="term" value="F:heme binding"/>
    <property type="evidence" value="ECO:0007669"/>
    <property type="project" value="InterPro"/>
</dbReference>
<evidence type="ECO:0000313" key="14">
    <source>
        <dbReference type="Proteomes" id="UP000322234"/>
    </source>
</evidence>
<dbReference type="GO" id="GO:0005506">
    <property type="term" value="F:iron ion binding"/>
    <property type="evidence" value="ECO:0007669"/>
    <property type="project" value="InterPro"/>
</dbReference>
<evidence type="ECO:0000256" key="3">
    <source>
        <dbReference type="ARBA" id="ARBA00010617"/>
    </source>
</evidence>
<organism evidence="13 14">
    <name type="scientific">Bos mutus</name>
    <name type="common">wild yak</name>
    <dbReference type="NCBI Taxonomy" id="72004"/>
    <lineage>
        <taxon>Eukaryota</taxon>
        <taxon>Metazoa</taxon>
        <taxon>Chordata</taxon>
        <taxon>Craniata</taxon>
        <taxon>Vertebrata</taxon>
        <taxon>Euteleostomi</taxon>
        <taxon>Mammalia</taxon>
        <taxon>Eutheria</taxon>
        <taxon>Laurasiatheria</taxon>
        <taxon>Artiodactyla</taxon>
        <taxon>Ruminantia</taxon>
        <taxon>Pecora</taxon>
        <taxon>Bovidae</taxon>
        <taxon>Bovinae</taxon>
        <taxon>Bos</taxon>
    </lineage>
</organism>
<keyword evidence="12" id="KW-0812">Transmembrane</keyword>
<keyword evidence="6" id="KW-0256">Endoplasmic reticulum</keyword>
<evidence type="ECO:0000256" key="9">
    <source>
        <dbReference type="ARBA" id="ARBA00023004"/>
    </source>
</evidence>
<keyword evidence="10" id="KW-0503">Monooxygenase</keyword>
<keyword evidence="4" id="KW-0349">Heme</keyword>
<comment type="similarity">
    <text evidence="3">Belongs to the cytochrome P450 family.</text>
</comment>
<dbReference type="AlphaFoldDB" id="A0A6B0RUE4"/>
<keyword evidence="9" id="KW-0408">Iron</keyword>
<dbReference type="SUPFAM" id="SSF48264">
    <property type="entry name" value="Cytochrome P450"/>
    <property type="match status" value="1"/>
</dbReference>
<dbReference type="GO" id="GO:0004508">
    <property type="term" value="F:steroid 17-alpha-monooxygenase activity"/>
    <property type="evidence" value="ECO:0007669"/>
    <property type="project" value="TreeGrafter"/>
</dbReference>
<evidence type="ECO:0000256" key="6">
    <source>
        <dbReference type="ARBA" id="ARBA00022824"/>
    </source>
</evidence>
<comment type="subcellular location">
    <subcellularLocation>
        <location evidence="2">Endoplasmic reticulum membrane</location>
    </subcellularLocation>
    <subcellularLocation>
        <location evidence="1">Microsome membrane</location>
    </subcellularLocation>
</comment>
<dbReference type="PRINTS" id="PR00463">
    <property type="entry name" value="EP450I"/>
</dbReference>
<keyword evidence="7" id="KW-0492">Microsome</keyword>
<evidence type="ECO:0000256" key="4">
    <source>
        <dbReference type="ARBA" id="ARBA00022617"/>
    </source>
</evidence>
<keyword evidence="14" id="KW-1185">Reference proteome</keyword>
<evidence type="ECO:0000256" key="10">
    <source>
        <dbReference type="ARBA" id="ARBA00023033"/>
    </source>
</evidence>
<dbReference type="InterPro" id="IPR036396">
    <property type="entry name" value="Cyt_P450_sf"/>
</dbReference>
<evidence type="ECO:0000256" key="5">
    <source>
        <dbReference type="ARBA" id="ARBA00022723"/>
    </source>
</evidence>
<reference evidence="13" key="1">
    <citation type="submission" date="2019-10" db="EMBL/GenBank/DDBJ databases">
        <title>The sequence and de novo assembly of the wild yak genome.</title>
        <authorList>
            <person name="Liu Y."/>
        </authorList>
    </citation>
    <scope>NUCLEOTIDE SEQUENCE [LARGE SCALE GENOMIC DNA]</scope>
    <source>
        <strain evidence="13">WY2019</strain>
    </source>
</reference>
<dbReference type="Pfam" id="PF00067">
    <property type="entry name" value="p450"/>
    <property type="match status" value="1"/>
</dbReference>
<dbReference type="InterPro" id="IPR002401">
    <property type="entry name" value="Cyt_P450_E_grp-I"/>
</dbReference>
<feature type="transmembrane region" description="Helical" evidence="12">
    <location>
        <begin position="6"/>
        <end position="26"/>
    </location>
</feature>
<evidence type="ECO:0000256" key="11">
    <source>
        <dbReference type="SAM" id="MobiDB-lite"/>
    </source>
</evidence>
<name>A0A6B0RUE4_9CETA</name>
<evidence type="ECO:0000256" key="1">
    <source>
        <dbReference type="ARBA" id="ARBA00004524"/>
    </source>
</evidence>
<protein>
    <submittedName>
        <fullName evidence="13">Uncharacterized protein</fullName>
    </submittedName>
</protein>
<sequence length="147" mass="16280">MGLLSGDTLGPLAVALLIFLLLLDLMHRRSRWAPRYPPGPTPLPVLGNLLQVDFEDPRPSFNQLRRRFGNVFSLQQVWTPVVVLNGLAAVREALVYRSQDTADRPPPAVYEHLGYGPRAEGKRRGHTASLQAEAGSRNFSAGKSQRI</sequence>
<evidence type="ECO:0000313" key="13">
    <source>
        <dbReference type="EMBL" id="MXQ92387.1"/>
    </source>
</evidence>
<dbReference type="InterPro" id="IPR001128">
    <property type="entry name" value="Cyt_P450"/>
</dbReference>
<keyword evidence="8" id="KW-0560">Oxidoreductase</keyword>
<feature type="region of interest" description="Disordered" evidence="11">
    <location>
        <begin position="115"/>
        <end position="147"/>
    </location>
</feature>
<evidence type="ECO:0000256" key="8">
    <source>
        <dbReference type="ARBA" id="ARBA00023002"/>
    </source>
</evidence>
<dbReference type="PANTHER" id="PTHR24289:SF1">
    <property type="entry name" value="STEROID 17-ALPHA-HYDROXYLASE_17,20 LYASE"/>
    <property type="match status" value="1"/>
</dbReference>
<keyword evidence="12" id="KW-0472">Membrane</keyword>
<feature type="compositionally biased region" description="Polar residues" evidence="11">
    <location>
        <begin position="137"/>
        <end position="147"/>
    </location>
</feature>
<proteinExistence type="inferred from homology"/>
<dbReference type="GO" id="GO:0005789">
    <property type="term" value="C:endoplasmic reticulum membrane"/>
    <property type="evidence" value="ECO:0007669"/>
    <property type="project" value="UniProtKB-SubCell"/>
</dbReference>
<dbReference type="Proteomes" id="UP000322234">
    <property type="component" value="Unassembled WGS sequence"/>
</dbReference>
<dbReference type="EMBL" id="VBQZ03000083">
    <property type="protein sequence ID" value="MXQ92387.1"/>
    <property type="molecule type" value="Genomic_DNA"/>
</dbReference>
<dbReference type="PANTHER" id="PTHR24289">
    <property type="entry name" value="STEROID 17-ALPHA-HYDROXYLASE/17,20 LYASE"/>
    <property type="match status" value="1"/>
</dbReference>